<evidence type="ECO:0000313" key="1">
    <source>
        <dbReference type="EMBL" id="MBX18614.1"/>
    </source>
</evidence>
<accession>A0A2P2LKX4</accession>
<dbReference type="AlphaFoldDB" id="A0A2P2LKX4"/>
<dbReference type="EMBL" id="GGEC01038130">
    <property type="protein sequence ID" value="MBX18614.1"/>
    <property type="molecule type" value="Transcribed_RNA"/>
</dbReference>
<dbReference type="EMBL" id="GGEC01038132">
    <property type="protein sequence ID" value="MBX18616.1"/>
    <property type="molecule type" value="Transcribed_RNA"/>
</dbReference>
<organism evidence="1">
    <name type="scientific">Rhizophora mucronata</name>
    <name type="common">Asiatic mangrove</name>
    <dbReference type="NCBI Taxonomy" id="61149"/>
    <lineage>
        <taxon>Eukaryota</taxon>
        <taxon>Viridiplantae</taxon>
        <taxon>Streptophyta</taxon>
        <taxon>Embryophyta</taxon>
        <taxon>Tracheophyta</taxon>
        <taxon>Spermatophyta</taxon>
        <taxon>Magnoliopsida</taxon>
        <taxon>eudicotyledons</taxon>
        <taxon>Gunneridae</taxon>
        <taxon>Pentapetalae</taxon>
        <taxon>rosids</taxon>
        <taxon>fabids</taxon>
        <taxon>Malpighiales</taxon>
        <taxon>Rhizophoraceae</taxon>
        <taxon>Rhizophora</taxon>
    </lineage>
</organism>
<reference evidence="1" key="1">
    <citation type="submission" date="2018-02" db="EMBL/GenBank/DDBJ databases">
        <title>Rhizophora mucronata_Transcriptome.</title>
        <authorList>
            <person name="Meera S.P."/>
            <person name="Sreeshan A."/>
            <person name="Augustine A."/>
        </authorList>
    </citation>
    <scope>NUCLEOTIDE SEQUENCE</scope>
    <source>
        <tissue evidence="1">Leaf</tissue>
    </source>
</reference>
<proteinExistence type="predicted"/>
<protein>
    <submittedName>
        <fullName evidence="1">Putative disease resistance gene NBS-LRR family protein</fullName>
    </submittedName>
</protein>
<name>A0A2P2LKX4_RHIMU</name>
<sequence length="16" mass="1830">MLLLMVAYVIDPLLLL</sequence>